<dbReference type="PANTHER" id="PTHR20275">
    <property type="entry name" value="NAD KINASE"/>
    <property type="match status" value="1"/>
</dbReference>
<reference evidence="2" key="1">
    <citation type="submission" date="2019-06" db="EMBL/GenBank/DDBJ databases">
        <title>Complete genome sequence of Methylogaea oryzae strain JCM16910.</title>
        <authorList>
            <person name="Asakawa S."/>
        </authorList>
    </citation>
    <scope>NUCLEOTIDE SEQUENCE</scope>
    <source>
        <strain evidence="2">E10</strain>
    </source>
</reference>
<dbReference type="GO" id="GO:0005524">
    <property type="term" value="F:ATP binding"/>
    <property type="evidence" value="ECO:0007669"/>
    <property type="project" value="UniProtKB-KW"/>
</dbReference>
<feature type="binding site" evidence="1">
    <location>
        <position position="182"/>
    </location>
    <ligand>
        <name>NAD(+)</name>
        <dbReference type="ChEBI" id="CHEBI:57540"/>
    </ligand>
</feature>
<dbReference type="InterPro" id="IPR002504">
    <property type="entry name" value="NADK"/>
</dbReference>
<organism evidence="2 3">
    <name type="scientific">Methylogaea oryzae</name>
    <dbReference type="NCBI Taxonomy" id="1295382"/>
    <lineage>
        <taxon>Bacteria</taxon>
        <taxon>Pseudomonadati</taxon>
        <taxon>Pseudomonadota</taxon>
        <taxon>Gammaproteobacteria</taxon>
        <taxon>Methylococcales</taxon>
        <taxon>Methylococcaceae</taxon>
        <taxon>Methylogaea</taxon>
    </lineage>
</organism>
<feature type="active site" description="Proton acceptor" evidence="1">
    <location>
        <position position="78"/>
    </location>
</feature>
<keyword evidence="1" id="KW-0547">Nucleotide-binding</keyword>
<dbReference type="Pfam" id="PF20143">
    <property type="entry name" value="NAD_kinase_C"/>
    <property type="match status" value="1"/>
</dbReference>
<gene>
    <name evidence="1 2" type="primary">nadK</name>
    <name evidence="2" type="ORF">MoryE10_08090</name>
</gene>
<dbReference type="Pfam" id="PF01513">
    <property type="entry name" value="NAD_kinase"/>
    <property type="match status" value="1"/>
</dbReference>
<dbReference type="RefSeq" id="WP_221048293.1">
    <property type="nucleotide sequence ID" value="NZ_AP019782.1"/>
</dbReference>
<feature type="binding site" evidence="1">
    <location>
        <position position="180"/>
    </location>
    <ligand>
        <name>NAD(+)</name>
        <dbReference type="ChEBI" id="CHEBI:57540"/>
    </ligand>
</feature>
<dbReference type="PANTHER" id="PTHR20275:SF0">
    <property type="entry name" value="NAD KINASE"/>
    <property type="match status" value="1"/>
</dbReference>
<dbReference type="KEGG" id="moz:MoryE10_08090"/>
<comment type="subcellular location">
    <subcellularLocation>
        <location evidence="1">Cytoplasm</location>
    </subcellularLocation>
</comment>
<name>A0A8D4VLT5_9GAMM</name>
<sequence length="296" mass="31932">MDQSFSGGAPRVRAAALIGKPQHERVPSMLADLHRLLRRRGCQVLLEQGCRDLLSGVETLPMEELAARCDLAIVVGGDGTFLATATAMATHDVPLIGVNLGRVGFLVDIGAEEALAKIEEILDGRYEAEPRTQLRATLLRDGRALHEHSALNEVVVHRWVSASMIELCTTIDGVFLNTQRCDGLIVATPTGSTAYALSGGGPILHPRLAAMALVPINPYTLTNRPIVLDDASQLEITFSGGKEVNAQLSFDTVAINDVRLGDCIRIRKDPKPVTILHPMGYDFSQILRAKLGWSSG</sequence>
<comment type="function">
    <text evidence="1">Involved in the regulation of the intracellular balance of NAD and NADP, and is a key enzyme in the biosynthesis of NADP. Catalyzes specifically the phosphorylation on 2'-hydroxyl of the adenosine moiety of NAD to yield NADP.</text>
</comment>
<dbReference type="AlphaFoldDB" id="A0A8D4VLT5"/>
<keyword evidence="1 2" id="KW-0418">Kinase</keyword>
<evidence type="ECO:0000256" key="1">
    <source>
        <dbReference type="HAMAP-Rule" id="MF_00361"/>
    </source>
</evidence>
<proteinExistence type="inferred from homology"/>
<feature type="binding site" evidence="1">
    <location>
        <begin position="152"/>
        <end position="153"/>
    </location>
    <ligand>
        <name>NAD(+)</name>
        <dbReference type="ChEBI" id="CHEBI:57540"/>
    </ligand>
</feature>
<comment type="cofactor">
    <cofactor evidence="1">
        <name>a divalent metal cation</name>
        <dbReference type="ChEBI" id="CHEBI:60240"/>
    </cofactor>
</comment>
<comment type="catalytic activity">
    <reaction evidence="1">
        <text>NAD(+) + ATP = ADP + NADP(+) + H(+)</text>
        <dbReference type="Rhea" id="RHEA:18629"/>
        <dbReference type="ChEBI" id="CHEBI:15378"/>
        <dbReference type="ChEBI" id="CHEBI:30616"/>
        <dbReference type="ChEBI" id="CHEBI:57540"/>
        <dbReference type="ChEBI" id="CHEBI:58349"/>
        <dbReference type="ChEBI" id="CHEBI:456216"/>
        <dbReference type="EC" id="2.7.1.23"/>
    </reaction>
</comment>
<dbReference type="GO" id="GO:0003951">
    <property type="term" value="F:NAD+ kinase activity"/>
    <property type="evidence" value="ECO:0007669"/>
    <property type="project" value="UniProtKB-UniRule"/>
</dbReference>
<dbReference type="GO" id="GO:0005737">
    <property type="term" value="C:cytoplasm"/>
    <property type="evidence" value="ECO:0007669"/>
    <property type="project" value="UniProtKB-SubCell"/>
</dbReference>
<feature type="binding site" evidence="1">
    <location>
        <begin position="78"/>
        <end position="79"/>
    </location>
    <ligand>
        <name>NAD(+)</name>
        <dbReference type="ChEBI" id="CHEBI:57540"/>
    </ligand>
</feature>
<dbReference type="EMBL" id="AP019782">
    <property type="protein sequence ID" value="BBL70203.1"/>
    <property type="molecule type" value="Genomic_DNA"/>
</dbReference>
<protein>
    <recommendedName>
        <fullName evidence="1">NAD kinase</fullName>
        <ecNumber evidence="1">2.7.1.23</ecNumber>
    </recommendedName>
    <alternativeName>
        <fullName evidence="1">ATP-dependent NAD kinase</fullName>
    </alternativeName>
</protein>
<comment type="similarity">
    <text evidence="1">Belongs to the NAD kinase family.</text>
</comment>
<keyword evidence="1" id="KW-0067">ATP-binding</keyword>
<keyword evidence="1" id="KW-0520">NAD</keyword>
<dbReference type="GO" id="GO:0046872">
    <property type="term" value="F:metal ion binding"/>
    <property type="evidence" value="ECO:0007669"/>
    <property type="project" value="UniProtKB-UniRule"/>
</dbReference>
<evidence type="ECO:0000313" key="2">
    <source>
        <dbReference type="EMBL" id="BBL70203.1"/>
    </source>
</evidence>
<accession>A0A8D4VLT5</accession>
<dbReference type="GO" id="GO:0006741">
    <property type="term" value="P:NADP+ biosynthetic process"/>
    <property type="evidence" value="ECO:0007669"/>
    <property type="project" value="UniProtKB-UniRule"/>
</dbReference>
<keyword evidence="1" id="KW-0963">Cytoplasm</keyword>
<keyword evidence="1" id="KW-0808">Transferase</keyword>
<keyword evidence="1" id="KW-0521">NADP</keyword>
<dbReference type="HAMAP" id="MF_00361">
    <property type="entry name" value="NAD_kinase"/>
    <property type="match status" value="1"/>
</dbReference>
<evidence type="ECO:0000313" key="3">
    <source>
        <dbReference type="Proteomes" id="UP000824988"/>
    </source>
</evidence>
<dbReference type="Proteomes" id="UP000824988">
    <property type="component" value="Chromosome"/>
</dbReference>
<dbReference type="EC" id="2.7.1.23" evidence="1"/>
<keyword evidence="3" id="KW-1185">Reference proteome</keyword>
<comment type="caution">
    <text evidence="1">Lacks conserved residue(s) required for the propagation of feature annotation.</text>
</comment>
<feature type="binding site" evidence="1">
    <location>
        <begin position="193"/>
        <end position="198"/>
    </location>
    <ligand>
        <name>NAD(+)</name>
        <dbReference type="ChEBI" id="CHEBI:57540"/>
    </ligand>
</feature>